<dbReference type="AlphaFoldDB" id="A0A1I0AAD4"/>
<organism evidence="1 2">
    <name type="scientific">Methanococcoides vulcani</name>
    <dbReference type="NCBI Taxonomy" id="1353158"/>
    <lineage>
        <taxon>Archaea</taxon>
        <taxon>Methanobacteriati</taxon>
        <taxon>Methanobacteriota</taxon>
        <taxon>Stenosarchaea group</taxon>
        <taxon>Methanomicrobia</taxon>
        <taxon>Methanosarcinales</taxon>
        <taxon>Methanosarcinaceae</taxon>
        <taxon>Methanococcoides</taxon>
    </lineage>
</organism>
<protein>
    <submittedName>
        <fullName evidence="1">Uncharacterized protein</fullName>
    </submittedName>
</protein>
<sequence>MSDDIEIRVIASLNEPEYDWRTVSGIARENSLNKDVVEHAIFKLQMKGVVVESSNLDDNGHEIFTTKKKYMRKGNFANRILTALSDKVK</sequence>
<dbReference type="EMBL" id="FOHQ01000004">
    <property type="protein sequence ID" value="SES91160.1"/>
    <property type="molecule type" value="Genomic_DNA"/>
</dbReference>
<gene>
    <name evidence="1" type="ORF">SAMN04488587_1529</name>
</gene>
<proteinExistence type="predicted"/>
<name>A0A1I0AAD4_9EURY</name>
<evidence type="ECO:0000313" key="2">
    <source>
        <dbReference type="Proteomes" id="UP000243338"/>
    </source>
</evidence>
<dbReference type="Proteomes" id="UP000243338">
    <property type="component" value="Unassembled WGS sequence"/>
</dbReference>
<dbReference type="STRING" id="1353158.SAMN04488587_1529"/>
<accession>A0A1I0AAD4</accession>
<reference evidence="2" key="1">
    <citation type="submission" date="2016-10" db="EMBL/GenBank/DDBJ databases">
        <authorList>
            <person name="Varghese N."/>
            <person name="Submissions S."/>
        </authorList>
    </citation>
    <scope>NUCLEOTIDE SEQUENCE [LARGE SCALE GENOMIC DNA]</scope>
    <source>
        <strain evidence="2">SLH 33</strain>
    </source>
</reference>
<evidence type="ECO:0000313" key="1">
    <source>
        <dbReference type="EMBL" id="SES91160.1"/>
    </source>
</evidence>
<keyword evidence="2" id="KW-1185">Reference proteome</keyword>